<dbReference type="InterPro" id="IPR036388">
    <property type="entry name" value="WH-like_DNA-bd_sf"/>
</dbReference>
<dbReference type="GO" id="GO:0005634">
    <property type="term" value="C:nucleus"/>
    <property type="evidence" value="ECO:0007669"/>
    <property type="project" value="UniProtKB-ARBA"/>
</dbReference>
<dbReference type="PANTHER" id="PTHR10855:SF1">
    <property type="entry name" value="26S PROTEASOME NON-ATPASE REGULATORY SUBUNIT 12"/>
    <property type="match status" value="1"/>
</dbReference>
<dbReference type="Pfam" id="PF01399">
    <property type="entry name" value="PCI"/>
    <property type="match status" value="1"/>
</dbReference>
<proteinExistence type="inferred from homology"/>
<dbReference type="GO" id="GO:0005737">
    <property type="term" value="C:cytoplasm"/>
    <property type="evidence" value="ECO:0007669"/>
    <property type="project" value="TreeGrafter"/>
</dbReference>
<dbReference type="SMART" id="SM00088">
    <property type="entry name" value="PINT"/>
    <property type="match status" value="1"/>
</dbReference>
<dbReference type="GO" id="GO:0008541">
    <property type="term" value="C:proteasome regulatory particle, lid subcomplex"/>
    <property type="evidence" value="ECO:0007669"/>
    <property type="project" value="TreeGrafter"/>
</dbReference>
<dbReference type="FunFam" id="1.10.10.10:FF:000070">
    <property type="entry name" value="26S proteasome non-ATPase regulatory subunit 12"/>
    <property type="match status" value="1"/>
</dbReference>
<evidence type="ECO:0000313" key="4">
    <source>
        <dbReference type="EMBL" id="CDR49610.1"/>
    </source>
</evidence>
<evidence type="ECO:0000256" key="2">
    <source>
        <dbReference type="ARBA" id="ARBA00022942"/>
    </source>
</evidence>
<dbReference type="AlphaFoldDB" id="A0A061BNQ9"/>
<dbReference type="Gene3D" id="1.10.10.10">
    <property type="entry name" value="Winged helix-like DNA-binding domain superfamily/Winged helix DNA-binding domain"/>
    <property type="match status" value="1"/>
</dbReference>
<dbReference type="InterPro" id="IPR040134">
    <property type="entry name" value="PSMD12/CSN4"/>
</dbReference>
<evidence type="ECO:0000259" key="3">
    <source>
        <dbReference type="PROSITE" id="PS50250"/>
    </source>
</evidence>
<dbReference type="SUPFAM" id="SSF46785">
    <property type="entry name" value="Winged helix' DNA-binding domain"/>
    <property type="match status" value="1"/>
</dbReference>
<dbReference type="InterPro" id="IPR054559">
    <property type="entry name" value="PSMD12-CSN4-like_N"/>
</dbReference>
<dbReference type="PANTHER" id="PTHR10855">
    <property type="entry name" value="26S PROTEASOME NON-ATPASE REGULATORY SUBUNIT 12/COP9 SIGNALOSOME COMPLEX SUBUNIT 4"/>
    <property type="match status" value="1"/>
</dbReference>
<dbReference type="Pfam" id="PF22241">
    <property type="entry name" value="PSMD12-CSN4_N"/>
    <property type="match status" value="1"/>
</dbReference>
<dbReference type="InterPro" id="IPR040896">
    <property type="entry name" value="RPN5_C"/>
</dbReference>
<comment type="similarity">
    <text evidence="1">Belongs to the proteasome subunit p55 family.</text>
</comment>
<dbReference type="InterPro" id="IPR000717">
    <property type="entry name" value="PCI_dom"/>
</dbReference>
<name>A0A061BNQ9_RHOTO</name>
<gene>
    <name evidence="4" type="ORF">RHTO0S_28e01618g</name>
</gene>
<feature type="domain" description="PCI" evidence="3">
    <location>
        <begin position="236"/>
        <end position="422"/>
    </location>
</feature>
<dbReference type="InterPro" id="IPR036390">
    <property type="entry name" value="WH_DNA-bd_sf"/>
</dbReference>
<organism evidence="4">
    <name type="scientific">Rhodotorula toruloides</name>
    <name type="common">Yeast</name>
    <name type="synonym">Rhodosporidium toruloides</name>
    <dbReference type="NCBI Taxonomy" id="5286"/>
    <lineage>
        <taxon>Eukaryota</taxon>
        <taxon>Fungi</taxon>
        <taxon>Dikarya</taxon>
        <taxon>Basidiomycota</taxon>
        <taxon>Pucciniomycotina</taxon>
        <taxon>Microbotryomycetes</taxon>
        <taxon>Sporidiobolales</taxon>
        <taxon>Sporidiobolaceae</taxon>
        <taxon>Rhodotorula</taxon>
    </lineage>
</organism>
<reference evidence="4" key="1">
    <citation type="journal article" date="2014" name="Genome Announc.">
        <title>Draft genome sequence of Rhodosporidium toruloides CECT1137, an oleaginous yeast of biotechnological interest.</title>
        <authorList>
            <person name="Morin N."/>
            <person name="Calcas X."/>
            <person name="Devillers H."/>
            <person name="Durrens P."/>
            <person name="Sherman D.J."/>
            <person name="Nicaud J.-M."/>
            <person name="Neuveglise C."/>
        </authorList>
    </citation>
    <scope>NUCLEOTIDE SEQUENCE</scope>
    <source>
        <strain evidence="4">CECT1137</strain>
    </source>
</reference>
<dbReference type="PROSITE" id="PS50250">
    <property type="entry name" value="PCI"/>
    <property type="match status" value="1"/>
</dbReference>
<evidence type="ECO:0000256" key="1">
    <source>
        <dbReference type="ARBA" id="ARBA00006397"/>
    </source>
</evidence>
<protein>
    <submittedName>
        <fullName evidence="4">RHTO0S28e01618g1_1</fullName>
    </submittedName>
</protein>
<dbReference type="Pfam" id="PF18098">
    <property type="entry name" value="RPN5_C"/>
    <property type="match status" value="1"/>
</dbReference>
<keyword evidence="2" id="KW-0647">Proteasome</keyword>
<dbReference type="OrthoDB" id="268763at2759"/>
<dbReference type="EMBL" id="LK052963">
    <property type="protein sequence ID" value="CDR49610.1"/>
    <property type="molecule type" value="Genomic_DNA"/>
</dbReference>
<accession>A0A061BNQ9</accession>
<sequence>MSSAEGLARKQEADLTPQCDEVIPAAEQLAKEGKLQEALDKLLALEKQARNASDLASTSRLLIAVIDILFSHSDYAQLNTYLHTLSRKHGQLRQAVQKMVDKAMEFVDKLEGEDKLKLIETLREITEGKIYLEVPRARVTKTLAHIKESAGDVNAASELMQELQIETFGSMERREKVEFILEQMRLLKEQEDWEKMAIVAKKINLKWLAEKDHQDLKLRYFSLMILYSLWVDKYLDVAKHYRSVADTPSISENPVLAQACLRNIVYFLILAPYDNEQNDFLQRVWKDDKLKESKDLYDLVKCFIEKQLQRWPNVEALYGEALRQTKVFGQKGTKGVEHDIEEDEKHAKGDKRWKVLQDRIVEHNIRVVAGYYTRIPLSRLATFVSLSVAETEQFLARLVTSKTVYAKIDRPAGVVTFVKPKTGDEVLNEWSSDVHKLMGLVEKTCHLIAKEHAVHAALKAQQARA</sequence>